<dbReference type="Pfam" id="PF13417">
    <property type="entry name" value="GST_N_3"/>
    <property type="match status" value="1"/>
</dbReference>
<keyword evidence="4" id="KW-1185">Reference proteome</keyword>
<dbReference type="SUPFAM" id="SSF52833">
    <property type="entry name" value="Thioredoxin-like"/>
    <property type="match status" value="1"/>
</dbReference>
<comment type="caution">
    <text evidence="3">The sequence shown here is derived from an EMBL/GenBank/DDBJ whole genome shotgun (WGS) entry which is preliminary data.</text>
</comment>
<dbReference type="SUPFAM" id="SSF47616">
    <property type="entry name" value="GST C-terminal domain-like"/>
    <property type="match status" value="1"/>
</dbReference>
<keyword evidence="3" id="KW-0808">Transferase</keyword>
<dbReference type="CDD" id="cd00299">
    <property type="entry name" value="GST_C_family"/>
    <property type="match status" value="1"/>
</dbReference>
<dbReference type="CDD" id="cd00570">
    <property type="entry name" value="GST_N_family"/>
    <property type="match status" value="1"/>
</dbReference>
<gene>
    <name evidence="3" type="ORF">CJD38_11250</name>
</gene>
<reference evidence="3 4" key="1">
    <citation type="submission" date="2018-04" db="EMBL/GenBank/DDBJ databases">
        <title>Novel species isolated from glacier.</title>
        <authorList>
            <person name="Liu Q."/>
            <person name="Xin Y.-H."/>
        </authorList>
    </citation>
    <scope>NUCLEOTIDE SEQUENCE [LARGE SCALE GENOMIC DNA]</scope>
    <source>
        <strain evidence="3 4">GT1R17</strain>
    </source>
</reference>
<evidence type="ECO:0000259" key="2">
    <source>
        <dbReference type="PROSITE" id="PS50405"/>
    </source>
</evidence>
<dbReference type="InterPro" id="IPR036282">
    <property type="entry name" value="Glutathione-S-Trfase_C_sf"/>
</dbReference>
<evidence type="ECO:0000313" key="3">
    <source>
        <dbReference type="EMBL" id="PTU30880.1"/>
    </source>
</evidence>
<dbReference type="PANTHER" id="PTHR43968">
    <property type="match status" value="1"/>
</dbReference>
<dbReference type="SFLD" id="SFLDS00019">
    <property type="entry name" value="Glutathione_Transferase_(cytos"/>
    <property type="match status" value="1"/>
</dbReference>
<organism evidence="3 4">
    <name type="scientific">Stenotrophobium rhamnosiphilum</name>
    <dbReference type="NCBI Taxonomy" id="2029166"/>
    <lineage>
        <taxon>Bacteria</taxon>
        <taxon>Pseudomonadati</taxon>
        <taxon>Pseudomonadota</taxon>
        <taxon>Gammaproteobacteria</taxon>
        <taxon>Nevskiales</taxon>
        <taxon>Nevskiaceae</taxon>
        <taxon>Stenotrophobium</taxon>
    </lineage>
</organism>
<dbReference type="PROSITE" id="PS51354">
    <property type="entry name" value="GLUTAREDOXIN_2"/>
    <property type="match status" value="1"/>
</dbReference>
<dbReference type="PANTHER" id="PTHR43968:SF6">
    <property type="entry name" value="GLUTATHIONE S-TRANSFERASE OMEGA"/>
    <property type="match status" value="1"/>
</dbReference>
<accession>A0A2T5ME71</accession>
<dbReference type="InterPro" id="IPR040079">
    <property type="entry name" value="Glutathione_S-Trfase"/>
</dbReference>
<dbReference type="PROSITE" id="PS50405">
    <property type="entry name" value="GST_CTER"/>
    <property type="match status" value="1"/>
</dbReference>
<proteinExistence type="predicted"/>
<dbReference type="Gene3D" id="1.20.1050.10">
    <property type="match status" value="1"/>
</dbReference>
<dbReference type="InterPro" id="IPR036249">
    <property type="entry name" value="Thioredoxin-like_sf"/>
</dbReference>
<feature type="domain" description="GST N-terminal" evidence="1">
    <location>
        <begin position="3"/>
        <end position="80"/>
    </location>
</feature>
<dbReference type="EMBL" id="QANS01000004">
    <property type="protein sequence ID" value="PTU30880.1"/>
    <property type="molecule type" value="Genomic_DNA"/>
</dbReference>
<dbReference type="InterPro" id="IPR050983">
    <property type="entry name" value="GST_Omega/HSP26"/>
</dbReference>
<dbReference type="InterPro" id="IPR004045">
    <property type="entry name" value="Glutathione_S-Trfase_N"/>
</dbReference>
<dbReference type="GO" id="GO:0005737">
    <property type="term" value="C:cytoplasm"/>
    <property type="evidence" value="ECO:0007669"/>
    <property type="project" value="TreeGrafter"/>
</dbReference>
<protein>
    <submittedName>
        <fullName evidence="3">Glutathione S-transferase</fullName>
    </submittedName>
</protein>
<dbReference type="PROSITE" id="PS50404">
    <property type="entry name" value="GST_NTER"/>
    <property type="match status" value="1"/>
</dbReference>
<dbReference type="Proteomes" id="UP000244248">
    <property type="component" value="Unassembled WGS sequence"/>
</dbReference>
<evidence type="ECO:0000259" key="1">
    <source>
        <dbReference type="PROSITE" id="PS50404"/>
    </source>
</evidence>
<dbReference type="SFLD" id="SFLDG00358">
    <property type="entry name" value="Main_(cytGST)"/>
    <property type="match status" value="1"/>
</dbReference>
<feature type="domain" description="GST C-terminal" evidence="2">
    <location>
        <begin position="85"/>
        <end position="229"/>
    </location>
</feature>
<dbReference type="Pfam" id="PF13410">
    <property type="entry name" value="GST_C_2"/>
    <property type="match status" value="1"/>
</dbReference>
<dbReference type="InterPro" id="IPR010987">
    <property type="entry name" value="Glutathione-S-Trfase_C-like"/>
</dbReference>
<dbReference type="AlphaFoldDB" id="A0A2T5ME71"/>
<evidence type="ECO:0000313" key="4">
    <source>
        <dbReference type="Proteomes" id="UP000244248"/>
    </source>
</evidence>
<dbReference type="Gene3D" id="3.40.30.10">
    <property type="entry name" value="Glutaredoxin"/>
    <property type="match status" value="1"/>
</dbReference>
<dbReference type="RefSeq" id="WP_107940465.1">
    <property type="nucleotide sequence ID" value="NZ_QANS01000004.1"/>
</dbReference>
<sequence length="229" mass="26179">MSEAIVLHQWEISPFCQKVARVLKHKGLAYESINYNGVLGAKVGRLSKVGKVPVLDIDGHRIQDSTRIARYLDEHYPESPLYPLDPQQRAQAELWEDWSDELLYWFEVYFRLKDPVAIDQAVRIACEGRSAVERLPIKLTLKAGLGLQLFSQGLGRMQREDVESDFLRHLDRIETVLENSGWLVGEAISIADIAVGSQLIEVDRTSARMRPELQNRPRLSAWMEKVKSI</sequence>
<dbReference type="GO" id="GO:0016740">
    <property type="term" value="F:transferase activity"/>
    <property type="evidence" value="ECO:0007669"/>
    <property type="project" value="UniProtKB-KW"/>
</dbReference>
<dbReference type="OrthoDB" id="9782992at2"/>
<name>A0A2T5ME71_9GAMM</name>